<sequence>MSGSSIKCPRCLAVLKLKAEVSPDREVTCPKCRQKFRMGAVAGADLTTRNEPEEKATAAPAATADSNSENESQTADAGTSAGTEDASAPAAGASSLKMVGAVVVAAILVLGAGFFLFGPKSDVVNNNKVSRQIPGKDDTPGGGDDGGGGSGNGSGSGGGTTDPAEQPGSGSGDSSATVNRLVEVDQKSIPAPASRNHFVGHTEDVWAIAISPNETRLATASPNELIVWNVNSRKPLMKWEAPEKSENDLRWISLLFSPDEKVLAELIKDEYQTGWSYPAQLRLWNLHTGEQLATFPVQSFESTNITSSRPQGLEAPLPVVFDSSSKRIFAVSSDRKILLIDCQTGKVTRTIDAASQFSNVEEDSRLQIGVSPDGSKIAAVHGTDQVAVWNLRDATDRPVTATGSARELANVIFSPDGSKLMVGGDRLEFWNILPSGDLSRGATQPHTVEGKICNHPKRNSIVGHFKLNSREQVNELSWDSQNPAFSPSGPEGDGYHFESLEKGHFTQLTETAIGLIDDQHLNVVDWRPVSGLRFSAVAPSGRFVVYSKNNSGESSPPQPIEIIEWQEEAELVTNPIRTVPAWPGEEDSSDGDDKKLLGFPHSKLWSVFEEEAPTKNGKINRVVVWHPSLPTPFVRLSPGLPPESVCGSADGTRLLAVVTAGSSSMQNFLIKWFDVKDPTGSDKQIAMFKFTYQNPRGWSELRCLDISDDGKLAAIYRHRDQALAAGQKQSNQILEQQIVVINLDDPSSQKTVWEDSLDRVSFGKRFARFSPDGSQIALLIEGVLHTDAGYENRDEYRLEIVRLADEQRQVTNLFPFPQRNSLSWSSDSRFLLAKEIGRPTVDLAARLWEVSSIGEPNVSGRSYPHVVNAIIHSDNQHLLTIDQGTNDDGRAGDVVAWDLSSGQKSWSYSLNEVGVVPIPAFNGRHNWEVSQMELSPDGTSLALAIGEHLVLIDPKTGDRQRMIEVHSRRPGGYDEDVRSEIVDFMFSAGGDQIVSIAENGAMFVSATGIEPIEAPAASVEEAVE</sequence>
<evidence type="ECO:0000256" key="2">
    <source>
        <dbReference type="ARBA" id="ARBA00022737"/>
    </source>
</evidence>
<dbReference type="Proteomes" id="UP000317243">
    <property type="component" value="Unassembled WGS sequence"/>
</dbReference>
<keyword evidence="6" id="KW-1185">Reference proteome</keyword>
<dbReference type="InterPro" id="IPR001680">
    <property type="entry name" value="WD40_rpt"/>
</dbReference>
<gene>
    <name evidence="5" type="ORF">KOR42_44690</name>
</gene>
<evidence type="ECO:0008006" key="7">
    <source>
        <dbReference type="Google" id="ProtNLM"/>
    </source>
</evidence>
<dbReference type="PANTHER" id="PTHR19848:SF8">
    <property type="entry name" value="F-BOX AND WD REPEAT DOMAIN CONTAINING 7"/>
    <property type="match status" value="1"/>
</dbReference>
<dbReference type="Gene3D" id="2.130.10.10">
    <property type="entry name" value="YVTN repeat-like/Quinoprotein amine dehydrogenase"/>
    <property type="match status" value="2"/>
</dbReference>
<dbReference type="Pfam" id="PF00400">
    <property type="entry name" value="WD40"/>
    <property type="match status" value="1"/>
</dbReference>
<dbReference type="SUPFAM" id="SSF82171">
    <property type="entry name" value="DPP6 N-terminal domain-like"/>
    <property type="match status" value="2"/>
</dbReference>
<feature type="compositionally biased region" description="Gly residues" evidence="3">
    <location>
        <begin position="140"/>
        <end position="160"/>
    </location>
</feature>
<dbReference type="EMBL" id="SIHI01000032">
    <property type="protein sequence ID" value="TWT43528.1"/>
    <property type="molecule type" value="Genomic_DNA"/>
</dbReference>
<dbReference type="InterPro" id="IPR015943">
    <property type="entry name" value="WD40/YVTN_repeat-like_dom_sf"/>
</dbReference>
<proteinExistence type="predicted"/>
<evidence type="ECO:0000256" key="1">
    <source>
        <dbReference type="ARBA" id="ARBA00022574"/>
    </source>
</evidence>
<keyword evidence="1" id="KW-0853">WD repeat</keyword>
<keyword evidence="2" id="KW-0677">Repeat</keyword>
<dbReference type="PANTHER" id="PTHR19848">
    <property type="entry name" value="WD40 REPEAT PROTEIN"/>
    <property type="match status" value="1"/>
</dbReference>
<evidence type="ECO:0000256" key="3">
    <source>
        <dbReference type="SAM" id="MobiDB-lite"/>
    </source>
</evidence>
<keyword evidence="4" id="KW-0472">Membrane</keyword>
<reference evidence="5 6" key="1">
    <citation type="submission" date="2019-02" db="EMBL/GenBank/DDBJ databases">
        <title>Deep-cultivation of Planctomycetes and their phenomic and genomic characterization uncovers novel biology.</title>
        <authorList>
            <person name="Wiegand S."/>
            <person name="Jogler M."/>
            <person name="Boedeker C."/>
            <person name="Pinto D."/>
            <person name="Vollmers J."/>
            <person name="Rivas-Marin E."/>
            <person name="Kohn T."/>
            <person name="Peeters S.H."/>
            <person name="Heuer A."/>
            <person name="Rast P."/>
            <person name="Oberbeckmann S."/>
            <person name="Bunk B."/>
            <person name="Jeske O."/>
            <person name="Meyerdierks A."/>
            <person name="Storesund J.E."/>
            <person name="Kallscheuer N."/>
            <person name="Luecker S."/>
            <person name="Lage O.M."/>
            <person name="Pohl T."/>
            <person name="Merkel B.J."/>
            <person name="Hornburger P."/>
            <person name="Mueller R.-W."/>
            <person name="Bruemmer F."/>
            <person name="Labrenz M."/>
            <person name="Spormann A.M."/>
            <person name="Op Den Camp H."/>
            <person name="Overmann J."/>
            <person name="Amann R."/>
            <person name="Jetten M.S.M."/>
            <person name="Mascher T."/>
            <person name="Medema M.H."/>
            <person name="Devos D.P."/>
            <person name="Kaster A.-K."/>
            <person name="Ovreas L."/>
            <person name="Rohde M."/>
            <person name="Galperin M.Y."/>
            <person name="Jogler C."/>
        </authorList>
    </citation>
    <scope>NUCLEOTIDE SEQUENCE [LARGE SCALE GENOMIC DNA]</scope>
    <source>
        <strain evidence="5 6">KOR42</strain>
    </source>
</reference>
<feature type="compositionally biased region" description="Polar residues" evidence="3">
    <location>
        <begin position="65"/>
        <end position="82"/>
    </location>
</feature>
<organism evidence="5 6">
    <name type="scientific">Thalassoglobus neptunius</name>
    <dbReference type="NCBI Taxonomy" id="1938619"/>
    <lineage>
        <taxon>Bacteria</taxon>
        <taxon>Pseudomonadati</taxon>
        <taxon>Planctomycetota</taxon>
        <taxon>Planctomycetia</taxon>
        <taxon>Planctomycetales</taxon>
        <taxon>Planctomycetaceae</taxon>
        <taxon>Thalassoglobus</taxon>
    </lineage>
</organism>
<keyword evidence="4" id="KW-1133">Transmembrane helix</keyword>
<comment type="caution">
    <text evidence="5">The sequence shown here is derived from an EMBL/GenBank/DDBJ whole genome shotgun (WGS) entry which is preliminary data.</text>
</comment>
<protein>
    <recommendedName>
        <fullName evidence="7">WD domain, G-beta repeat</fullName>
    </recommendedName>
</protein>
<evidence type="ECO:0000256" key="4">
    <source>
        <dbReference type="SAM" id="Phobius"/>
    </source>
</evidence>
<feature type="region of interest" description="Disordered" evidence="3">
    <location>
        <begin position="43"/>
        <end position="88"/>
    </location>
</feature>
<accession>A0A5C5VY65</accession>
<dbReference type="SMART" id="SM00320">
    <property type="entry name" value="WD40"/>
    <property type="match status" value="4"/>
</dbReference>
<keyword evidence="4" id="KW-0812">Transmembrane</keyword>
<dbReference type="AlphaFoldDB" id="A0A5C5VY65"/>
<feature type="region of interest" description="Disordered" evidence="3">
    <location>
        <begin position="125"/>
        <end position="176"/>
    </location>
</feature>
<dbReference type="OrthoDB" id="9765809at2"/>
<feature type="transmembrane region" description="Helical" evidence="4">
    <location>
        <begin position="98"/>
        <end position="118"/>
    </location>
</feature>
<dbReference type="RefSeq" id="WP_146511825.1">
    <property type="nucleotide sequence ID" value="NZ_SIHI01000032.1"/>
</dbReference>
<evidence type="ECO:0000313" key="6">
    <source>
        <dbReference type="Proteomes" id="UP000317243"/>
    </source>
</evidence>
<name>A0A5C5VY65_9PLAN</name>
<evidence type="ECO:0000313" key="5">
    <source>
        <dbReference type="EMBL" id="TWT43528.1"/>
    </source>
</evidence>